<proteinExistence type="predicted"/>
<protein>
    <submittedName>
        <fullName evidence="8">Uncharacterized protein</fullName>
    </submittedName>
</protein>
<evidence type="ECO:0000256" key="5">
    <source>
        <dbReference type="ARBA" id="ARBA00023136"/>
    </source>
</evidence>
<dbReference type="PRINTS" id="PR00261">
    <property type="entry name" value="LDLRECEPTOR"/>
</dbReference>
<keyword evidence="3" id="KW-0677">Repeat</keyword>
<sequence length="107" mass="11897">MRFRCPTNKFQCIRISMCIDWQQVGDGIVDCPDGSDECPKPIEQFRCKCGQPFCIDRSSVMDGQINCEDGSDEGLDTTGPIGCQAFDTNNDLKCSEENLRALHSPTI</sequence>
<dbReference type="VEuPathDB" id="VectorBase:SSCA002972"/>
<dbReference type="InterPro" id="IPR050685">
    <property type="entry name" value="LDLR"/>
</dbReference>
<keyword evidence="6" id="KW-1015">Disulfide bond</keyword>
<evidence type="ECO:0000256" key="1">
    <source>
        <dbReference type="ARBA" id="ARBA00004167"/>
    </source>
</evidence>
<comment type="subcellular location">
    <subcellularLocation>
        <location evidence="1">Membrane</location>
        <topology evidence="1">Single-pass membrane protein</topology>
    </subcellularLocation>
</comment>
<dbReference type="Gene3D" id="4.10.400.10">
    <property type="entry name" value="Low-density Lipoprotein Receptor"/>
    <property type="match status" value="2"/>
</dbReference>
<dbReference type="SUPFAM" id="SSF57424">
    <property type="entry name" value="LDL receptor-like module"/>
    <property type="match status" value="2"/>
</dbReference>
<dbReference type="GO" id="GO:0016192">
    <property type="term" value="P:vesicle-mediated transport"/>
    <property type="evidence" value="ECO:0007669"/>
    <property type="project" value="UniProtKB-ARBA"/>
</dbReference>
<dbReference type="InterPro" id="IPR036055">
    <property type="entry name" value="LDL_receptor-like_sf"/>
</dbReference>
<comment type="caution">
    <text evidence="8">The sequence shown here is derived from an EMBL/GenBank/DDBJ whole genome shotgun (WGS) entry which is preliminary data.</text>
</comment>
<evidence type="ECO:0000256" key="3">
    <source>
        <dbReference type="ARBA" id="ARBA00022737"/>
    </source>
</evidence>
<gene>
    <name evidence="8" type="ORF">QR98_0048010</name>
</gene>
<dbReference type="SMART" id="SM00192">
    <property type="entry name" value="LDLa"/>
    <property type="match status" value="2"/>
</dbReference>
<evidence type="ECO:0000313" key="9">
    <source>
        <dbReference type="Proteomes" id="UP000616769"/>
    </source>
</evidence>
<evidence type="ECO:0000256" key="7">
    <source>
        <dbReference type="PROSITE-ProRule" id="PRU00124"/>
    </source>
</evidence>
<comment type="caution">
    <text evidence="7">Lacks conserved residue(s) required for the propagation of feature annotation.</text>
</comment>
<dbReference type="PROSITE" id="PS50068">
    <property type="entry name" value="LDLRA_2"/>
    <property type="match status" value="1"/>
</dbReference>
<organism evidence="8 9">
    <name type="scientific">Sarcoptes scabiei</name>
    <name type="common">Itch mite</name>
    <name type="synonym">Acarus scabiei</name>
    <dbReference type="NCBI Taxonomy" id="52283"/>
    <lineage>
        <taxon>Eukaryota</taxon>
        <taxon>Metazoa</taxon>
        <taxon>Ecdysozoa</taxon>
        <taxon>Arthropoda</taxon>
        <taxon>Chelicerata</taxon>
        <taxon>Arachnida</taxon>
        <taxon>Acari</taxon>
        <taxon>Acariformes</taxon>
        <taxon>Sarcoptiformes</taxon>
        <taxon>Astigmata</taxon>
        <taxon>Psoroptidia</taxon>
        <taxon>Sarcoptoidea</taxon>
        <taxon>Sarcoptidae</taxon>
        <taxon>Sarcoptinae</taxon>
        <taxon>Sarcoptes</taxon>
    </lineage>
</organism>
<keyword evidence="4" id="KW-1133">Transmembrane helix</keyword>
<dbReference type="EMBL" id="JXLN01010789">
    <property type="protein sequence ID" value="KPM06327.1"/>
    <property type="molecule type" value="Genomic_DNA"/>
</dbReference>
<reference evidence="8 9" key="1">
    <citation type="journal article" date="2015" name="Parasit. Vectors">
        <title>Draft genome of the scabies mite.</title>
        <authorList>
            <person name="Rider S.D.Jr."/>
            <person name="Morgan M.S."/>
            <person name="Arlian L.G."/>
        </authorList>
    </citation>
    <scope>NUCLEOTIDE SEQUENCE [LARGE SCALE GENOMIC DNA]</scope>
    <source>
        <strain evidence="8">Arlian Lab</strain>
    </source>
</reference>
<dbReference type="AlphaFoldDB" id="A0A132A5W5"/>
<dbReference type="InterPro" id="IPR002172">
    <property type="entry name" value="LDrepeatLR_classA_rpt"/>
</dbReference>
<keyword evidence="2" id="KW-0812">Transmembrane</keyword>
<evidence type="ECO:0000256" key="6">
    <source>
        <dbReference type="ARBA" id="ARBA00023157"/>
    </source>
</evidence>
<dbReference type="Pfam" id="PF00057">
    <property type="entry name" value="Ldl_recept_a"/>
    <property type="match status" value="1"/>
</dbReference>
<dbReference type="PANTHER" id="PTHR24270">
    <property type="entry name" value="LOW-DENSITY LIPOPROTEIN RECEPTOR-RELATED"/>
    <property type="match status" value="1"/>
</dbReference>
<evidence type="ECO:0000256" key="4">
    <source>
        <dbReference type="ARBA" id="ARBA00022989"/>
    </source>
</evidence>
<dbReference type="Proteomes" id="UP000616769">
    <property type="component" value="Unassembled WGS sequence"/>
</dbReference>
<accession>A0A132A5W5</accession>
<evidence type="ECO:0000313" key="8">
    <source>
        <dbReference type="EMBL" id="KPM06327.1"/>
    </source>
</evidence>
<dbReference type="GO" id="GO:0005886">
    <property type="term" value="C:plasma membrane"/>
    <property type="evidence" value="ECO:0007669"/>
    <property type="project" value="TreeGrafter"/>
</dbReference>
<keyword evidence="5" id="KW-0472">Membrane</keyword>
<name>A0A132A5W5_SARSC</name>
<dbReference type="OrthoDB" id="6430124at2759"/>
<evidence type="ECO:0000256" key="2">
    <source>
        <dbReference type="ARBA" id="ARBA00022692"/>
    </source>
</evidence>
<dbReference type="CDD" id="cd00112">
    <property type="entry name" value="LDLa"/>
    <property type="match status" value="1"/>
</dbReference>